<comment type="similarity">
    <text evidence="13">Belongs to the TtcA family.</text>
</comment>
<comment type="catalytic activity">
    <reaction evidence="13">
        <text>cytidine(32) in tRNA + S-sulfanyl-L-cysteinyl-[cysteine desulfurase] + AH2 + ATP = 2-thiocytidine(32) in tRNA + L-cysteinyl-[cysteine desulfurase] + A + AMP + diphosphate + H(+)</text>
        <dbReference type="Rhea" id="RHEA:57048"/>
        <dbReference type="Rhea" id="RHEA-COMP:10288"/>
        <dbReference type="Rhea" id="RHEA-COMP:12157"/>
        <dbReference type="Rhea" id="RHEA-COMP:12158"/>
        <dbReference type="Rhea" id="RHEA-COMP:14821"/>
        <dbReference type="ChEBI" id="CHEBI:13193"/>
        <dbReference type="ChEBI" id="CHEBI:15378"/>
        <dbReference type="ChEBI" id="CHEBI:17499"/>
        <dbReference type="ChEBI" id="CHEBI:29950"/>
        <dbReference type="ChEBI" id="CHEBI:30616"/>
        <dbReference type="ChEBI" id="CHEBI:33019"/>
        <dbReference type="ChEBI" id="CHEBI:61963"/>
        <dbReference type="ChEBI" id="CHEBI:82748"/>
        <dbReference type="ChEBI" id="CHEBI:141453"/>
        <dbReference type="ChEBI" id="CHEBI:456215"/>
    </reaction>
</comment>
<comment type="function">
    <text evidence="13">Catalyzes the ATP-dependent 2-thiolation of cytidine in position 32 of tRNA, to form 2-thiocytidine (s(2)C32). The sulfur atoms are provided by the cysteine/cysteine desulfurase (IscS) system.</text>
</comment>
<keyword evidence="12 13" id="KW-0411">Iron-sulfur</keyword>
<evidence type="ECO:0000256" key="6">
    <source>
        <dbReference type="ARBA" id="ARBA00022723"/>
    </source>
</evidence>
<evidence type="ECO:0000313" key="15">
    <source>
        <dbReference type="EMBL" id="ADM08450.1"/>
    </source>
</evidence>
<dbReference type="eggNOG" id="COG0037">
    <property type="taxonomic scope" value="Bacteria"/>
</dbReference>
<dbReference type="GO" id="GO:0000049">
    <property type="term" value="F:tRNA binding"/>
    <property type="evidence" value="ECO:0007669"/>
    <property type="project" value="UniProtKB-KW"/>
</dbReference>
<keyword evidence="9 13" id="KW-0460">Magnesium</keyword>
<dbReference type="SUPFAM" id="SSF52402">
    <property type="entry name" value="Adenine nucleotide alpha hydrolases-like"/>
    <property type="match status" value="1"/>
</dbReference>
<dbReference type="InterPro" id="IPR035107">
    <property type="entry name" value="tRNA_thiolation_TtcA_Ctu1"/>
</dbReference>
<dbReference type="GO" id="GO:0016783">
    <property type="term" value="F:sulfurtransferase activity"/>
    <property type="evidence" value="ECO:0007669"/>
    <property type="project" value="UniProtKB-UniRule"/>
</dbReference>
<keyword evidence="5 13" id="KW-0819">tRNA processing</keyword>
<dbReference type="InterPro" id="IPR012089">
    <property type="entry name" value="tRNA_Cyd_32_2_STrfase"/>
</dbReference>
<accession>E0TBV7</accession>
<organism evidence="15 16">
    <name type="scientific">Parvularcula bermudensis (strain ATCC BAA-594 / HTCC2503 / KCTC 12087)</name>
    <dbReference type="NCBI Taxonomy" id="314260"/>
    <lineage>
        <taxon>Bacteria</taxon>
        <taxon>Pseudomonadati</taxon>
        <taxon>Pseudomonadota</taxon>
        <taxon>Alphaproteobacteria</taxon>
        <taxon>Parvularculales</taxon>
        <taxon>Parvularculaceae</taxon>
        <taxon>Parvularcula</taxon>
    </lineage>
</organism>
<dbReference type="EMBL" id="CP002156">
    <property type="protein sequence ID" value="ADM08450.1"/>
    <property type="molecule type" value="Genomic_DNA"/>
</dbReference>
<dbReference type="GO" id="GO:0051539">
    <property type="term" value="F:4 iron, 4 sulfur cluster binding"/>
    <property type="evidence" value="ECO:0007669"/>
    <property type="project" value="UniProtKB-UniRule"/>
</dbReference>
<comment type="subunit">
    <text evidence="13">Homodimer.</text>
</comment>
<keyword evidence="4 13" id="KW-0808">Transferase</keyword>
<reference evidence="15 16" key="2">
    <citation type="journal article" date="2011" name="J. Bacteriol.">
        <title>Complete genome sequence of strain HTCC2503T of Parvularcula bermudensis, the type species of the order "Parvularculales" in the class Alphaproteobacteria.</title>
        <authorList>
            <person name="Oh H.M."/>
            <person name="Kang I."/>
            <person name="Vergin K.L."/>
            <person name="Kang D."/>
            <person name="Rhee K.H."/>
            <person name="Giovannoni S.J."/>
            <person name="Cho J.C."/>
        </authorList>
    </citation>
    <scope>NUCLEOTIDE SEQUENCE [LARGE SCALE GENOMIC DNA]</scope>
    <source>
        <strain evidence="16">ATCC BAA-594 / HTCC2503 / KCTC 12087</strain>
    </source>
</reference>
<evidence type="ECO:0000256" key="11">
    <source>
        <dbReference type="ARBA" id="ARBA00023004"/>
    </source>
</evidence>
<dbReference type="PIRSF" id="PIRSF004976">
    <property type="entry name" value="ATPase_YdaO"/>
    <property type="match status" value="1"/>
</dbReference>
<comment type="cofactor">
    <cofactor evidence="13">
        <name>Mg(2+)</name>
        <dbReference type="ChEBI" id="CHEBI:18420"/>
    </cofactor>
</comment>
<dbReference type="GO" id="GO:0034227">
    <property type="term" value="P:tRNA thio-modification"/>
    <property type="evidence" value="ECO:0007669"/>
    <property type="project" value="UniProtKB-UniRule"/>
</dbReference>
<feature type="short sequence motif" description="PP-loop motif" evidence="13">
    <location>
        <begin position="59"/>
        <end position="64"/>
    </location>
</feature>
<dbReference type="GO" id="GO:0005524">
    <property type="term" value="F:ATP binding"/>
    <property type="evidence" value="ECO:0007669"/>
    <property type="project" value="UniProtKB-UniRule"/>
</dbReference>
<dbReference type="InterPro" id="IPR014729">
    <property type="entry name" value="Rossmann-like_a/b/a_fold"/>
</dbReference>
<gene>
    <name evidence="13" type="primary">ttcA</name>
    <name evidence="15" type="ordered locus">PB2503_01857</name>
</gene>
<evidence type="ECO:0000256" key="13">
    <source>
        <dbReference type="HAMAP-Rule" id="MF_01850"/>
    </source>
</evidence>
<reference evidence="16" key="1">
    <citation type="submission" date="2010-08" db="EMBL/GenBank/DDBJ databases">
        <title>Genome sequence of Parvularcula bermudensis HTCC2503.</title>
        <authorList>
            <person name="Kang D.-M."/>
            <person name="Oh H.-M."/>
            <person name="Cho J.-C."/>
        </authorList>
    </citation>
    <scope>NUCLEOTIDE SEQUENCE [LARGE SCALE GENOMIC DNA]</scope>
    <source>
        <strain evidence="16">ATCC BAA-594 / HTCC2503 / KCTC 12087</strain>
    </source>
</reference>
<dbReference type="Gene3D" id="3.40.50.620">
    <property type="entry name" value="HUPs"/>
    <property type="match status" value="1"/>
</dbReference>
<dbReference type="GO" id="GO:0005737">
    <property type="term" value="C:cytoplasm"/>
    <property type="evidence" value="ECO:0007669"/>
    <property type="project" value="UniProtKB-SubCell"/>
</dbReference>
<comment type="miscellaneous">
    <text evidence="13">The thiolation reaction likely consists of two steps: a first activation step by ATP to form an adenylated intermediate of the target base of tRNA, and a second nucleophilic substitution step of the sulfur (S) atom supplied by the hydrosulfide attached to the Fe-S cluster.</text>
</comment>
<keyword evidence="8 13" id="KW-0067">ATP-binding</keyword>
<dbReference type="STRING" id="314260.PB2503_01857"/>
<evidence type="ECO:0000256" key="10">
    <source>
        <dbReference type="ARBA" id="ARBA00022884"/>
    </source>
</evidence>
<dbReference type="Pfam" id="PF01171">
    <property type="entry name" value="ATP_bind_3"/>
    <property type="match status" value="1"/>
</dbReference>
<proteinExistence type="inferred from homology"/>
<evidence type="ECO:0000256" key="12">
    <source>
        <dbReference type="ARBA" id="ARBA00023014"/>
    </source>
</evidence>
<keyword evidence="3 13" id="KW-0820">tRNA-binding</keyword>
<dbReference type="KEGG" id="pbr:PB2503_01857"/>
<dbReference type="PANTHER" id="PTHR43686:SF1">
    <property type="entry name" value="AMINOTRAN_5 DOMAIN-CONTAINING PROTEIN"/>
    <property type="match status" value="1"/>
</dbReference>
<sequence length="285" mass="31715">MVGGEGMMATTDLSRLYDTAPDTTAFRKRRKRLVRLTEEAISRYAMVSKPGARWLVCLSGGKDSYTLLTLLMDLKAQGRLDVDLVAANLDQAQPGFPTEVLPHYLEGLGLAHRIDRRDTYSTVIEKTAPGQTLCTLCSRLRRGHLYRMAREEGCDAIALGHHADDILETFFLNLFHGGRLEAMSPNLMNDEGDVQVVRPLTLVREADIVRFAEDMAYPIIPCTLCGSQDGMARQTMKAMIASWDLAHPGRSDTILRALGTIRPSHLLDDSHFDFSSFSCEPKSNK</sequence>
<evidence type="ECO:0000259" key="14">
    <source>
        <dbReference type="Pfam" id="PF01171"/>
    </source>
</evidence>
<evidence type="ECO:0000256" key="2">
    <source>
        <dbReference type="ARBA" id="ARBA00022490"/>
    </source>
</evidence>
<keyword evidence="1 13" id="KW-0004">4Fe-4S</keyword>
<dbReference type="CDD" id="cd24138">
    <property type="entry name" value="TtcA-like"/>
    <property type="match status" value="1"/>
</dbReference>
<dbReference type="InterPro" id="IPR011063">
    <property type="entry name" value="TilS/TtcA_N"/>
</dbReference>
<evidence type="ECO:0000313" key="16">
    <source>
        <dbReference type="Proteomes" id="UP000001302"/>
    </source>
</evidence>
<evidence type="ECO:0000256" key="9">
    <source>
        <dbReference type="ARBA" id="ARBA00022842"/>
    </source>
</evidence>
<name>E0TBV7_PARBH</name>
<dbReference type="EC" id="2.8.1.-" evidence="13"/>
<keyword evidence="6 13" id="KW-0479">Metal-binding</keyword>
<protein>
    <recommendedName>
        <fullName evidence="13">tRNA-cytidine(32) 2-sulfurtransferase</fullName>
        <ecNumber evidence="13">2.8.1.-</ecNumber>
    </recommendedName>
    <alternativeName>
        <fullName evidence="13">Two-thiocytidine biosynthesis protein A</fullName>
    </alternativeName>
    <alternativeName>
        <fullName evidence="13">tRNA 2-thiocytidine biosynthesis protein TtcA</fullName>
    </alternativeName>
</protein>
<evidence type="ECO:0000256" key="5">
    <source>
        <dbReference type="ARBA" id="ARBA00022694"/>
    </source>
</evidence>
<feature type="domain" description="tRNA(Ile)-lysidine/2-thiocytidine synthase N-terminal" evidence="14">
    <location>
        <begin position="54"/>
        <end position="214"/>
    </location>
</feature>
<dbReference type="Proteomes" id="UP000001302">
    <property type="component" value="Chromosome"/>
</dbReference>
<evidence type="ECO:0000256" key="1">
    <source>
        <dbReference type="ARBA" id="ARBA00022485"/>
    </source>
</evidence>
<evidence type="ECO:0000256" key="3">
    <source>
        <dbReference type="ARBA" id="ARBA00022555"/>
    </source>
</evidence>
<keyword evidence="7 13" id="KW-0547">Nucleotide-binding</keyword>
<keyword evidence="16" id="KW-1185">Reference proteome</keyword>
<dbReference type="NCBIfam" id="NF007972">
    <property type="entry name" value="PRK10696.1"/>
    <property type="match status" value="1"/>
</dbReference>
<feature type="binding site" evidence="13">
    <location>
        <position position="225"/>
    </location>
    <ligand>
        <name>[4Fe-4S] cluster</name>
        <dbReference type="ChEBI" id="CHEBI:49883"/>
    </ligand>
</feature>
<keyword evidence="11 13" id="KW-0408">Iron</keyword>
<dbReference type="AlphaFoldDB" id="E0TBV7"/>
<evidence type="ECO:0000256" key="8">
    <source>
        <dbReference type="ARBA" id="ARBA00022840"/>
    </source>
</evidence>
<comment type="subcellular location">
    <subcellularLocation>
        <location evidence="13">Cytoplasm</location>
    </subcellularLocation>
</comment>
<dbReference type="HAMAP" id="MF_01850">
    <property type="entry name" value="TtcA"/>
    <property type="match status" value="1"/>
</dbReference>
<dbReference type="PANTHER" id="PTHR43686">
    <property type="entry name" value="SULFURTRANSFERASE-RELATED"/>
    <property type="match status" value="1"/>
</dbReference>
<feature type="binding site" evidence="13">
    <location>
        <position position="134"/>
    </location>
    <ligand>
        <name>[4Fe-4S] cluster</name>
        <dbReference type="ChEBI" id="CHEBI:49883"/>
    </ligand>
</feature>
<dbReference type="HOGENOM" id="CLU_026481_0_0_5"/>
<comment type="cofactor">
    <cofactor evidence="13">
        <name>[4Fe-4S] cluster</name>
        <dbReference type="ChEBI" id="CHEBI:49883"/>
    </cofactor>
    <text evidence="13">Binds 1 [4Fe-4S] cluster per subunit. The cluster is chelated by three Cys residues, the fourth Fe has a free coordination site that may bind a sulfur atom transferred from the persulfide of IscS.</text>
</comment>
<keyword evidence="10 13" id="KW-0694">RNA-binding</keyword>
<comment type="pathway">
    <text evidence="13">tRNA modification.</text>
</comment>
<keyword evidence="2 13" id="KW-0963">Cytoplasm</keyword>
<evidence type="ECO:0000256" key="4">
    <source>
        <dbReference type="ARBA" id="ARBA00022679"/>
    </source>
</evidence>
<feature type="binding site" evidence="13">
    <location>
        <position position="137"/>
    </location>
    <ligand>
        <name>[4Fe-4S] cluster</name>
        <dbReference type="ChEBI" id="CHEBI:49883"/>
    </ligand>
</feature>
<dbReference type="GO" id="GO:0000287">
    <property type="term" value="F:magnesium ion binding"/>
    <property type="evidence" value="ECO:0007669"/>
    <property type="project" value="UniProtKB-UniRule"/>
</dbReference>
<evidence type="ECO:0000256" key="7">
    <source>
        <dbReference type="ARBA" id="ARBA00022741"/>
    </source>
</evidence>